<evidence type="ECO:0000256" key="1">
    <source>
        <dbReference type="SAM" id="Coils"/>
    </source>
</evidence>
<name>A0A2T4UER0_9ACTN</name>
<sequence length="197" mass="21699">MTQPGDSASLPARVQAIIDAAEQAAAQLRAETEQRAKERIAEADRAAQHRVDAAEEEAKEILAQAREQARTIVGEARVAAREVMDRGERASRELEEMGGSLRRNAQTILRDVQRTHRELVSQLDAATPDGPQPARSLPAAPARPGIVDAEALQPIRASRRTPSSDDTPALDPADLPAEIEIPEFSRDYTPQRHRRRR</sequence>
<feature type="region of interest" description="Disordered" evidence="2">
    <location>
        <begin position="122"/>
        <end position="197"/>
    </location>
</feature>
<evidence type="ECO:0000256" key="2">
    <source>
        <dbReference type="SAM" id="MobiDB-lite"/>
    </source>
</evidence>
<organism evidence="3 4">
    <name type="scientific">Paraconexibacter algicola</name>
    <dbReference type="NCBI Taxonomy" id="2133960"/>
    <lineage>
        <taxon>Bacteria</taxon>
        <taxon>Bacillati</taxon>
        <taxon>Actinomycetota</taxon>
        <taxon>Thermoleophilia</taxon>
        <taxon>Solirubrobacterales</taxon>
        <taxon>Paraconexibacteraceae</taxon>
        <taxon>Paraconexibacter</taxon>
    </lineage>
</organism>
<keyword evidence="4" id="KW-1185">Reference proteome</keyword>
<feature type="compositionally biased region" description="Low complexity" evidence="2">
    <location>
        <begin position="132"/>
        <end position="144"/>
    </location>
</feature>
<proteinExistence type="predicted"/>
<accession>A0A2T4UER0</accession>
<evidence type="ECO:0000313" key="3">
    <source>
        <dbReference type="EMBL" id="PTL56266.1"/>
    </source>
</evidence>
<comment type="caution">
    <text evidence="3">The sequence shown here is derived from an EMBL/GenBank/DDBJ whole genome shotgun (WGS) entry which is preliminary data.</text>
</comment>
<dbReference type="Proteomes" id="UP000240739">
    <property type="component" value="Unassembled WGS sequence"/>
</dbReference>
<feature type="coiled-coil region" evidence="1">
    <location>
        <begin position="18"/>
        <end position="71"/>
    </location>
</feature>
<dbReference type="EMBL" id="PYYB01000002">
    <property type="protein sequence ID" value="PTL56266.1"/>
    <property type="molecule type" value="Genomic_DNA"/>
</dbReference>
<dbReference type="Gene3D" id="1.20.5.2950">
    <property type="match status" value="1"/>
</dbReference>
<reference evidence="3 4" key="1">
    <citation type="submission" date="2018-03" db="EMBL/GenBank/DDBJ databases">
        <title>Aquarubrobacter algicola gen. nov., sp. nov., a novel actinobacterium isolated from shallow eutrophic lake during the end of cyanobacterial harmful algal blooms.</title>
        <authorList>
            <person name="Chun S.J."/>
        </authorList>
    </citation>
    <scope>NUCLEOTIDE SEQUENCE [LARGE SCALE GENOMIC DNA]</scope>
    <source>
        <strain evidence="3 4">Seoho-28</strain>
    </source>
</reference>
<keyword evidence="1" id="KW-0175">Coiled coil</keyword>
<dbReference type="RefSeq" id="WP_107569985.1">
    <property type="nucleotide sequence ID" value="NZ_PYYB01000002.1"/>
</dbReference>
<gene>
    <name evidence="3" type="ORF">C7Y72_14900</name>
</gene>
<protein>
    <submittedName>
        <fullName evidence="3">Uncharacterized protein</fullName>
    </submittedName>
</protein>
<feature type="compositionally biased region" description="Low complexity" evidence="2">
    <location>
        <begin position="164"/>
        <end position="176"/>
    </location>
</feature>
<evidence type="ECO:0000313" key="4">
    <source>
        <dbReference type="Proteomes" id="UP000240739"/>
    </source>
</evidence>
<dbReference type="AlphaFoldDB" id="A0A2T4UER0"/>